<keyword evidence="7" id="KW-0206">Cytoskeleton</keyword>
<evidence type="ECO:0000313" key="9">
    <source>
        <dbReference type="EnsemblMetazoa" id="XP_026294935"/>
    </source>
</evidence>
<dbReference type="AlphaFoldDB" id="A0A7M7L894"/>
<gene>
    <name evidence="11" type="primary">LOC102655008</name>
</gene>
<accession>A0A7M7L894</accession>
<keyword evidence="6" id="KW-0969">Cilium</keyword>
<dbReference type="InterPro" id="IPR003409">
    <property type="entry name" value="MORN"/>
</dbReference>
<dbReference type="GeneID" id="102655008"/>
<keyword evidence="5" id="KW-0282">Flagellum</keyword>
<dbReference type="PANTHER" id="PTHR46613">
    <property type="entry name" value="RADIAL SPOKE HEAD 10 HOMOLOG B-RELATED"/>
    <property type="match status" value="1"/>
</dbReference>
<dbReference type="OrthoDB" id="294378at2759"/>
<evidence type="ECO:0000313" key="10">
    <source>
        <dbReference type="Proteomes" id="UP000005203"/>
    </source>
</evidence>
<organism evidence="9">
    <name type="scientific">Apis mellifera</name>
    <name type="common">Honeybee</name>
    <dbReference type="NCBI Taxonomy" id="7460"/>
    <lineage>
        <taxon>Eukaryota</taxon>
        <taxon>Metazoa</taxon>
        <taxon>Ecdysozoa</taxon>
        <taxon>Arthropoda</taxon>
        <taxon>Hexapoda</taxon>
        <taxon>Insecta</taxon>
        <taxon>Pterygota</taxon>
        <taxon>Neoptera</taxon>
        <taxon>Endopterygota</taxon>
        <taxon>Hymenoptera</taxon>
        <taxon>Apocrita</taxon>
        <taxon>Aculeata</taxon>
        <taxon>Apoidea</taxon>
        <taxon>Anthophila</taxon>
        <taxon>Apidae</taxon>
        <taxon>Apis</taxon>
    </lineage>
</organism>
<reference evidence="9" key="1">
    <citation type="submission" date="2021-01" db="UniProtKB">
        <authorList>
            <consortium name="EnsemblMetazoa"/>
        </authorList>
    </citation>
    <scope>IDENTIFICATION</scope>
    <source>
        <strain evidence="9">DH4</strain>
    </source>
</reference>
<dbReference type="GO" id="GO:0005930">
    <property type="term" value="C:axoneme"/>
    <property type="evidence" value="ECO:0007669"/>
    <property type="project" value="UniProtKB-SubCell"/>
</dbReference>
<keyword evidence="8" id="KW-0966">Cell projection</keyword>
<comment type="subcellular location">
    <subcellularLocation>
        <location evidence="1">Cell projection</location>
        <location evidence="1">Cilium</location>
        <location evidence="1">Flagellum</location>
    </subcellularLocation>
    <subcellularLocation>
        <location evidence="2">Cytoplasm</location>
        <location evidence="2">Cytoskeleton</location>
        <location evidence="2">Cilium axoneme</location>
    </subcellularLocation>
</comment>
<evidence type="ECO:0000256" key="7">
    <source>
        <dbReference type="ARBA" id="ARBA00023212"/>
    </source>
</evidence>
<evidence type="ECO:0000256" key="1">
    <source>
        <dbReference type="ARBA" id="ARBA00004230"/>
    </source>
</evidence>
<dbReference type="SMART" id="SM00698">
    <property type="entry name" value="MORN"/>
    <property type="match status" value="5"/>
</dbReference>
<name>A0A7M7L894_APIME</name>
<dbReference type="RefSeq" id="XP_026294935.1">
    <property type="nucleotide sequence ID" value="XM_026439150.1"/>
</dbReference>
<dbReference type="GO" id="GO:0031514">
    <property type="term" value="C:motile cilium"/>
    <property type="evidence" value="ECO:0007669"/>
    <property type="project" value="UniProtKB-SubCell"/>
</dbReference>
<dbReference type="EnsemblMetazoa" id="XM_026439150">
    <property type="protein sequence ID" value="XP_026294935"/>
    <property type="gene ID" value="LOC102655008"/>
</dbReference>
<dbReference type="Gene3D" id="2.20.110.10">
    <property type="entry name" value="Histone H3 K4-specific methyltransferase SET7/9 N-terminal domain"/>
    <property type="match status" value="2"/>
</dbReference>
<evidence type="ECO:0000256" key="2">
    <source>
        <dbReference type="ARBA" id="ARBA00004430"/>
    </source>
</evidence>
<dbReference type="PANTHER" id="PTHR46613:SF1">
    <property type="entry name" value="RADIAL SPOKE HEAD 10 HOMOLOG B-RELATED"/>
    <property type="match status" value="1"/>
</dbReference>
<evidence type="ECO:0000313" key="11">
    <source>
        <dbReference type="RefSeq" id="XP_026294935.1"/>
    </source>
</evidence>
<protein>
    <submittedName>
        <fullName evidence="11">Radial spoke head 10 homolog B</fullName>
    </submittedName>
</protein>
<keyword evidence="3" id="KW-0963">Cytoplasm</keyword>
<reference evidence="11" key="2">
    <citation type="submission" date="2025-04" db="UniProtKB">
        <authorList>
            <consortium name="RefSeq"/>
        </authorList>
    </citation>
    <scope>IDENTIFICATION</scope>
    <source>
        <strain evidence="11">DH4</strain>
        <tissue evidence="11">Whole body</tissue>
    </source>
</reference>
<dbReference type="KEGG" id="ame:102655008"/>
<dbReference type="Proteomes" id="UP000005203">
    <property type="component" value="Linkage group LG2"/>
</dbReference>
<evidence type="ECO:0000256" key="8">
    <source>
        <dbReference type="ARBA" id="ARBA00023273"/>
    </source>
</evidence>
<keyword evidence="4" id="KW-0677">Repeat</keyword>
<evidence type="ECO:0000256" key="6">
    <source>
        <dbReference type="ARBA" id="ARBA00023069"/>
    </source>
</evidence>
<evidence type="ECO:0000256" key="4">
    <source>
        <dbReference type="ARBA" id="ARBA00022737"/>
    </source>
</evidence>
<dbReference type="SUPFAM" id="SSF82185">
    <property type="entry name" value="Histone H3 K4-specific methyltransferase SET7/9 N-terminal domain"/>
    <property type="match status" value="2"/>
</dbReference>
<proteinExistence type="predicted"/>
<accession>A0A8B8GTA5</accession>
<evidence type="ECO:0000256" key="5">
    <source>
        <dbReference type="ARBA" id="ARBA00022846"/>
    </source>
</evidence>
<sequence length="608" mass="70646">IILNNQYVYYKSYARYDDNGSYDGDWVMDKMNGIGLRIYPSGARYVGQWKNGIRDGIGTMVWTNGNFYRGEWKCGLMHGYGEYVWNGFFNRTFTWPQEASYTGYWRHGLRHGKGDMKFNSVGGAKYSGYWEDNKKHGYGIIIGNNGEKFEANPLFLNDILCTDITKDNNLENESEVEDKEECIIIKDVKPKFIEKPAELAKGFVTPILKPEQFPCLTYYITRLLNPENLEPHFEPSISSGRCYSCENESCACLHISSNDIVINEIINEENDFPQKQLFNSDVVNITKSEWNYEECWIYKCLMIHIFRLRQIYNDYAKLFAKPAPKCNLVMSRLCLWQLWRDCNIQKKISLSAIDKHIAKNKSTIVKDPHHPFEKIEIWQFLHALLEVSWHLYTKYNNIEIGEMNGKLANGLHKFLKNDIYPHIGNHIGTLCNENKDILPMNCVFKLYQQIGYPPSARDLLQSTCILNAKDSRLFATITETMKIFPEGINSVTIGEKISYLLKLNEMFTLHNYTTDISKKNENNLINKLLIFSQLGVIKMIEVMTLICPGIKDTNTGIIINMDYKLTFLEFYEIILEATKELFFLKNKSEKLLQTKIEKEIKSVEINNL</sequence>
<evidence type="ECO:0000256" key="3">
    <source>
        <dbReference type="ARBA" id="ARBA00022490"/>
    </source>
</evidence>
<keyword evidence="10" id="KW-1185">Reference proteome</keyword>
<dbReference type="Pfam" id="PF02493">
    <property type="entry name" value="MORN"/>
    <property type="match status" value="5"/>
</dbReference>